<feature type="transmembrane region" description="Helical" evidence="6">
    <location>
        <begin position="34"/>
        <end position="54"/>
    </location>
</feature>
<dbReference type="InterPro" id="IPR036458">
    <property type="entry name" value="Na:dicarbo_symporter_sf"/>
</dbReference>
<dbReference type="Proteomes" id="UP000277204">
    <property type="component" value="Unassembled WGS sequence"/>
</dbReference>
<evidence type="ECO:0000256" key="6">
    <source>
        <dbReference type="RuleBase" id="RU361216"/>
    </source>
</evidence>
<keyword evidence="3 6" id="KW-0812">Transmembrane</keyword>
<keyword evidence="2 6" id="KW-0813">Transport</keyword>
<keyword evidence="5 6" id="KW-0472">Membrane</keyword>
<dbReference type="SUPFAM" id="SSF118215">
    <property type="entry name" value="Proton glutamate symport protein"/>
    <property type="match status" value="1"/>
</dbReference>
<dbReference type="InterPro" id="IPR050746">
    <property type="entry name" value="DAACS"/>
</dbReference>
<name>A0A183N8L2_9TREM</name>
<dbReference type="InterPro" id="IPR001991">
    <property type="entry name" value="Na-dicarboxylate_symporter"/>
</dbReference>
<dbReference type="GO" id="GO:0015175">
    <property type="term" value="F:neutral L-amino acid transmembrane transporter activity"/>
    <property type="evidence" value="ECO:0007669"/>
    <property type="project" value="TreeGrafter"/>
</dbReference>
<comment type="subcellular location">
    <subcellularLocation>
        <location evidence="1 6">Membrane</location>
        <topology evidence="1 6">Multi-pass membrane protein</topology>
    </subcellularLocation>
</comment>
<accession>A0A183N8L2</accession>
<organism evidence="7 8">
    <name type="scientific">Schistosoma margrebowiei</name>
    <dbReference type="NCBI Taxonomy" id="48269"/>
    <lineage>
        <taxon>Eukaryota</taxon>
        <taxon>Metazoa</taxon>
        <taxon>Spiralia</taxon>
        <taxon>Lophotrochozoa</taxon>
        <taxon>Platyhelminthes</taxon>
        <taxon>Trematoda</taxon>
        <taxon>Digenea</taxon>
        <taxon>Strigeidida</taxon>
        <taxon>Schistosomatoidea</taxon>
        <taxon>Schistosomatidae</taxon>
        <taxon>Schistosoma</taxon>
    </lineage>
</organism>
<comment type="similarity">
    <text evidence="6">Belongs to the dicarboxylate/amino acid:cation symporter (DAACS) (TC 2.A.23) family.</text>
</comment>
<comment type="caution">
    <text evidence="6">Lacks conserved residue(s) required for the propagation of feature annotation.</text>
</comment>
<dbReference type="GO" id="GO:0015501">
    <property type="term" value="F:glutamate:sodium symporter activity"/>
    <property type="evidence" value="ECO:0007669"/>
    <property type="project" value="TreeGrafter"/>
</dbReference>
<dbReference type="PANTHER" id="PTHR11958">
    <property type="entry name" value="SODIUM/DICARBOXYLATE SYMPORTER-RELATED"/>
    <property type="match status" value="1"/>
</dbReference>
<dbReference type="Gene3D" id="1.10.3860.10">
    <property type="entry name" value="Sodium:dicarboxylate symporter"/>
    <property type="match status" value="1"/>
</dbReference>
<dbReference type="PANTHER" id="PTHR11958:SF99">
    <property type="entry name" value="SODIUM-DEPENDENT EXCITATORY AMINO ACID TRANSPORTER GLT-6-RELATED"/>
    <property type="match status" value="1"/>
</dbReference>
<dbReference type="EMBL" id="UZAI01020562">
    <property type="protein sequence ID" value="VDP52156.1"/>
    <property type="molecule type" value="Genomic_DNA"/>
</dbReference>
<keyword evidence="4 6" id="KW-1133">Transmembrane helix</keyword>
<evidence type="ECO:0000256" key="3">
    <source>
        <dbReference type="ARBA" id="ARBA00022692"/>
    </source>
</evidence>
<proteinExistence type="inferred from homology"/>
<evidence type="ECO:0000256" key="4">
    <source>
        <dbReference type="ARBA" id="ARBA00022989"/>
    </source>
</evidence>
<dbReference type="GO" id="GO:0005886">
    <property type="term" value="C:plasma membrane"/>
    <property type="evidence" value="ECO:0007669"/>
    <property type="project" value="TreeGrafter"/>
</dbReference>
<dbReference type="STRING" id="48269.A0A183N8L2"/>
<evidence type="ECO:0000313" key="8">
    <source>
        <dbReference type="Proteomes" id="UP000277204"/>
    </source>
</evidence>
<evidence type="ECO:0000256" key="2">
    <source>
        <dbReference type="ARBA" id="ARBA00022448"/>
    </source>
</evidence>
<gene>
    <name evidence="7" type="ORF">SMRZ_LOCUS24637</name>
</gene>
<keyword evidence="8" id="KW-1185">Reference proteome</keyword>
<sequence>MNIIINIVILFCFYSGLAGLDPKSSGKIGSYALIYYVVTTMLAVILGIGLVLCIHPGDTSIKDEIGEGTIEERRPETLDSLLDLLRLVFE</sequence>
<evidence type="ECO:0000313" key="7">
    <source>
        <dbReference type="EMBL" id="VDP52156.1"/>
    </source>
</evidence>
<reference evidence="7 8" key="1">
    <citation type="submission" date="2018-11" db="EMBL/GenBank/DDBJ databases">
        <authorList>
            <consortium name="Pathogen Informatics"/>
        </authorList>
    </citation>
    <scope>NUCLEOTIDE SEQUENCE [LARGE SCALE GENOMIC DNA]</scope>
    <source>
        <strain evidence="7 8">Zambia</strain>
    </source>
</reference>
<evidence type="ECO:0000256" key="5">
    <source>
        <dbReference type="ARBA" id="ARBA00023136"/>
    </source>
</evidence>
<protein>
    <recommendedName>
        <fullName evidence="6">Amino acid transporter</fullName>
    </recommendedName>
</protein>
<dbReference type="Pfam" id="PF00375">
    <property type="entry name" value="SDF"/>
    <property type="match status" value="1"/>
</dbReference>
<keyword evidence="6" id="KW-0769">Symport</keyword>
<evidence type="ECO:0000256" key="1">
    <source>
        <dbReference type="ARBA" id="ARBA00004141"/>
    </source>
</evidence>
<dbReference type="AlphaFoldDB" id="A0A183N8L2"/>
<dbReference type="GO" id="GO:0005313">
    <property type="term" value="F:L-glutamate transmembrane transporter activity"/>
    <property type="evidence" value="ECO:0007669"/>
    <property type="project" value="TreeGrafter"/>
</dbReference>